<organism evidence="1 2">
    <name type="scientific">Methylobacterium longum</name>
    <dbReference type="NCBI Taxonomy" id="767694"/>
    <lineage>
        <taxon>Bacteria</taxon>
        <taxon>Pseudomonadati</taxon>
        <taxon>Pseudomonadota</taxon>
        <taxon>Alphaproteobacteria</taxon>
        <taxon>Hyphomicrobiales</taxon>
        <taxon>Methylobacteriaceae</taxon>
        <taxon>Methylobacterium</taxon>
    </lineage>
</organism>
<accession>A0ABT8AIC4</accession>
<dbReference type="Proteomes" id="UP001244297">
    <property type="component" value="Unassembled WGS sequence"/>
</dbReference>
<gene>
    <name evidence="1" type="ORF">QWZ18_02275</name>
</gene>
<evidence type="ECO:0000313" key="1">
    <source>
        <dbReference type="EMBL" id="MDN3569448.1"/>
    </source>
</evidence>
<reference evidence="2" key="1">
    <citation type="journal article" date="2019" name="Int. J. Syst. Evol. Microbiol.">
        <title>The Global Catalogue of Microorganisms (GCM) 10K type strain sequencing project: providing services to taxonomists for standard genome sequencing and annotation.</title>
        <authorList>
            <consortium name="The Broad Institute Genomics Platform"/>
            <consortium name="The Broad Institute Genome Sequencing Center for Infectious Disease"/>
            <person name="Wu L."/>
            <person name="Ma J."/>
        </authorList>
    </citation>
    <scope>NUCLEOTIDE SEQUENCE [LARGE SCALE GENOMIC DNA]</scope>
    <source>
        <strain evidence="2">CECT 7806</strain>
    </source>
</reference>
<sequence>MTSARVVDPDIVLKVDGVPVGTPVRDGEAWRRAHEAPRPG</sequence>
<comment type="caution">
    <text evidence="1">The sequence shown here is derived from an EMBL/GenBank/DDBJ whole genome shotgun (WGS) entry which is preliminary data.</text>
</comment>
<evidence type="ECO:0000313" key="2">
    <source>
        <dbReference type="Proteomes" id="UP001244297"/>
    </source>
</evidence>
<name>A0ABT8AIC4_9HYPH</name>
<protein>
    <submittedName>
        <fullName evidence="1">Uncharacterized protein</fullName>
    </submittedName>
</protein>
<dbReference type="EMBL" id="JAUFPT010000006">
    <property type="protein sequence ID" value="MDN3569448.1"/>
    <property type="molecule type" value="Genomic_DNA"/>
</dbReference>
<keyword evidence="2" id="KW-1185">Reference proteome</keyword>
<dbReference type="RefSeq" id="WP_279603059.1">
    <property type="nucleotide sequence ID" value="NZ_BPQS01000007.1"/>
</dbReference>
<proteinExistence type="predicted"/>